<dbReference type="GO" id="GO:0009307">
    <property type="term" value="P:DNA restriction-modification system"/>
    <property type="evidence" value="ECO:0007669"/>
    <property type="project" value="UniProtKB-KW"/>
</dbReference>
<dbReference type="InterPro" id="IPR002941">
    <property type="entry name" value="DNA_methylase_N4/N6"/>
</dbReference>
<accession>A0A0F9QJU3</accession>
<evidence type="ECO:0000256" key="4">
    <source>
        <dbReference type="ARBA" id="ARBA00022679"/>
    </source>
</evidence>
<comment type="catalytic activity">
    <reaction evidence="8">
        <text>a 2'-deoxycytidine in DNA + S-adenosyl-L-methionine = an N(4)-methyl-2'-deoxycytidine in DNA + S-adenosyl-L-homocysteine + H(+)</text>
        <dbReference type="Rhea" id="RHEA:16857"/>
        <dbReference type="Rhea" id="RHEA-COMP:11369"/>
        <dbReference type="Rhea" id="RHEA-COMP:13674"/>
        <dbReference type="ChEBI" id="CHEBI:15378"/>
        <dbReference type="ChEBI" id="CHEBI:57856"/>
        <dbReference type="ChEBI" id="CHEBI:59789"/>
        <dbReference type="ChEBI" id="CHEBI:85452"/>
        <dbReference type="ChEBI" id="CHEBI:137933"/>
        <dbReference type="EC" id="2.1.1.113"/>
    </reaction>
</comment>
<evidence type="ECO:0000313" key="11">
    <source>
        <dbReference type="EMBL" id="KKN44365.1"/>
    </source>
</evidence>
<dbReference type="InterPro" id="IPR017985">
    <property type="entry name" value="MeTrfase_CN4_CS"/>
</dbReference>
<comment type="caution">
    <text evidence="11">The sequence shown here is derived from an EMBL/GenBank/DDBJ whole genome shotgun (WGS) entry which is preliminary data.</text>
</comment>
<feature type="domain" description="DNA methylase N-4/N-6" evidence="10">
    <location>
        <begin position="365"/>
        <end position="399"/>
    </location>
</feature>
<name>A0A0F9QJU3_9ZZZZ</name>
<dbReference type="InterPro" id="IPR029063">
    <property type="entry name" value="SAM-dependent_MTases_sf"/>
</dbReference>
<sequence length="429" mass="48513">MLLQSDVFHIPLRDRSVHCVMTSPPYLGLRKYAGEQGEEPLGLESTLERHVERTVEWAREIKRVLRDDGVFWLNYGDCYGGSWGNYGSREGGQRGVATNQLDRKAWDNNTERPVASRFPQGSLMMVPHRVALALQADGWIVRQDLVWFKRNPMPESVAGTRWVKHRIKVGKKYQDCLGCEKCNPNDGLVLKRGSWRHTRAHEYVFMLTKKMQYWSNQEAVRENANTEGDSRFERTDNTQTFGRDGEDSRKRTGNPTSGRNPRDVLDIPAAPYKGAHYATFPPALIAPLIRATCPQWACPVCGQGWAAVVEHDNPNKLPVGGKLEAHLEMGTRNDGNMGMGDPTNSVLGYRPTCEHPHTQEEAVPGIVLDPFMGSGTTGQVATFFGNRWIGLDLSREYLREQAAIRVLEPIKGKSLERIKRLKVYQKDEK</sequence>
<dbReference type="PROSITE" id="PS00093">
    <property type="entry name" value="N4_MTASE"/>
    <property type="match status" value="1"/>
</dbReference>
<gene>
    <name evidence="11" type="ORF">LCGC14_0693610</name>
</gene>
<evidence type="ECO:0000256" key="2">
    <source>
        <dbReference type="ARBA" id="ARBA00012185"/>
    </source>
</evidence>
<feature type="domain" description="DNA methylase N-4/N-6" evidence="10">
    <location>
        <begin position="17"/>
        <end position="294"/>
    </location>
</feature>
<dbReference type="GO" id="GO:0008170">
    <property type="term" value="F:N-methyltransferase activity"/>
    <property type="evidence" value="ECO:0007669"/>
    <property type="project" value="InterPro"/>
</dbReference>
<dbReference type="AlphaFoldDB" id="A0A0F9QJU3"/>
<evidence type="ECO:0000259" key="10">
    <source>
        <dbReference type="Pfam" id="PF01555"/>
    </source>
</evidence>
<organism evidence="11">
    <name type="scientific">marine sediment metagenome</name>
    <dbReference type="NCBI Taxonomy" id="412755"/>
    <lineage>
        <taxon>unclassified sequences</taxon>
        <taxon>metagenomes</taxon>
        <taxon>ecological metagenomes</taxon>
    </lineage>
</organism>
<dbReference type="GO" id="GO:0015667">
    <property type="term" value="F:site-specific DNA-methyltransferase (cytosine-N4-specific) activity"/>
    <property type="evidence" value="ECO:0007669"/>
    <property type="project" value="UniProtKB-EC"/>
</dbReference>
<keyword evidence="5" id="KW-0949">S-adenosyl-L-methionine</keyword>
<dbReference type="GO" id="GO:0003677">
    <property type="term" value="F:DNA binding"/>
    <property type="evidence" value="ECO:0007669"/>
    <property type="project" value="UniProtKB-KW"/>
</dbReference>
<evidence type="ECO:0000256" key="1">
    <source>
        <dbReference type="ARBA" id="ARBA00010203"/>
    </source>
</evidence>
<keyword evidence="3" id="KW-0489">Methyltransferase</keyword>
<keyword evidence="7" id="KW-0238">DNA-binding</keyword>
<evidence type="ECO:0000256" key="6">
    <source>
        <dbReference type="ARBA" id="ARBA00022747"/>
    </source>
</evidence>
<evidence type="ECO:0000256" key="9">
    <source>
        <dbReference type="SAM" id="MobiDB-lite"/>
    </source>
</evidence>
<dbReference type="EMBL" id="LAZR01001455">
    <property type="protein sequence ID" value="KKN44365.1"/>
    <property type="molecule type" value="Genomic_DNA"/>
</dbReference>
<evidence type="ECO:0000256" key="8">
    <source>
        <dbReference type="ARBA" id="ARBA00049120"/>
    </source>
</evidence>
<protein>
    <recommendedName>
        <fullName evidence="2">site-specific DNA-methyltransferase (cytosine-N(4)-specific)</fullName>
        <ecNumber evidence="2">2.1.1.113</ecNumber>
    </recommendedName>
</protein>
<dbReference type="InterPro" id="IPR001091">
    <property type="entry name" value="RM_Methyltransferase"/>
</dbReference>
<evidence type="ECO:0000256" key="7">
    <source>
        <dbReference type="ARBA" id="ARBA00023125"/>
    </source>
</evidence>
<keyword evidence="6" id="KW-0680">Restriction system</keyword>
<proteinExistence type="inferred from homology"/>
<dbReference type="PRINTS" id="PR00508">
    <property type="entry name" value="S21N4MTFRASE"/>
</dbReference>
<dbReference type="EC" id="2.1.1.113" evidence="2"/>
<dbReference type="GO" id="GO:0032259">
    <property type="term" value="P:methylation"/>
    <property type="evidence" value="ECO:0007669"/>
    <property type="project" value="UniProtKB-KW"/>
</dbReference>
<dbReference type="Gene3D" id="3.40.50.150">
    <property type="entry name" value="Vaccinia Virus protein VP39"/>
    <property type="match status" value="2"/>
</dbReference>
<evidence type="ECO:0000256" key="3">
    <source>
        <dbReference type="ARBA" id="ARBA00022603"/>
    </source>
</evidence>
<comment type="similarity">
    <text evidence="1">Belongs to the N(4)/N(6)-methyltransferase family. N(4) subfamily.</text>
</comment>
<dbReference type="Pfam" id="PF01555">
    <property type="entry name" value="N6_N4_Mtase"/>
    <property type="match status" value="2"/>
</dbReference>
<reference evidence="11" key="1">
    <citation type="journal article" date="2015" name="Nature">
        <title>Complex archaea that bridge the gap between prokaryotes and eukaryotes.</title>
        <authorList>
            <person name="Spang A."/>
            <person name="Saw J.H."/>
            <person name="Jorgensen S.L."/>
            <person name="Zaremba-Niedzwiedzka K."/>
            <person name="Martijn J."/>
            <person name="Lind A.E."/>
            <person name="van Eijk R."/>
            <person name="Schleper C."/>
            <person name="Guy L."/>
            <person name="Ettema T.J."/>
        </authorList>
    </citation>
    <scope>NUCLEOTIDE SEQUENCE</scope>
</reference>
<feature type="region of interest" description="Disordered" evidence="9">
    <location>
        <begin position="220"/>
        <end position="267"/>
    </location>
</feature>
<evidence type="ECO:0000256" key="5">
    <source>
        <dbReference type="ARBA" id="ARBA00022691"/>
    </source>
</evidence>
<keyword evidence="4" id="KW-0808">Transferase</keyword>
<dbReference type="SUPFAM" id="SSF53335">
    <property type="entry name" value="S-adenosyl-L-methionine-dependent methyltransferases"/>
    <property type="match status" value="1"/>
</dbReference>